<comment type="similarity">
    <text evidence="1">Belongs to the gamma-type SASP family.</text>
</comment>
<accession>A0A927MJH6</accession>
<evidence type="ECO:0000256" key="2">
    <source>
        <dbReference type="ARBA" id="ARBA00014721"/>
    </source>
</evidence>
<evidence type="ECO:0000313" key="7">
    <source>
        <dbReference type="Proteomes" id="UP000658225"/>
    </source>
</evidence>
<organism evidence="6 7">
    <name type="scientific">Sporosarcina limicola</name>
    <dbReference type="NCBI Taxonomy" id="34101"/>
    <lineage>
        <taxon>Bacteria</taxon>
        <taxon>Bacillati</taxon>
        <taxon>Bacillota</taxon>
        <taxon>Bacilli</taxon>
        <taxon>Bacillales</taxon>
        <taxon>Caryophanaceae</taxon>
        <taxon>Sporosarcina</taxon>
    </lineage>
</organism>
<reference evidence="6" key="1">
    <citation type="submission" date="2020-10" db="EMBL/GenBank/DDBJ databases">
        <title>Genomic Encyclopedia of Type Strains, Phase IV (KMG-IV): sequencing the most valuable type-strain genomes for metagenomic binning, comparative biology and taxonomic classification.</title>
        <authorList>
            <person name="Goeker M."/>
        </authorList>
    </citation>
    <scope>NUCLEOTIDE SEQUENCE</scope>
    <source>
        <strain evidence="6">DSM 13886</strain>
    </source>
</reference>
<comment type="caution">
    <text evidence="6">The sequence shown here is derived from an EMBL/GenBank/DDBJ whole genome shotgun (WGS) entry which is preliminary data.</text>
</comment>
<evidence type="ECO:0000256" key="5">
    <source>
        <dbReference type="SAM" id="MobiDB-lite"/>
    </source>
</evidence>
<dbReference type="InterPro" id="IPR006341">
    <property type="entry name" value="Spore_gamma"/>
</dbReference>
<evidence type="ECO:0000256" key="3">
    <source>
        <dbReference type="ARBA" id="ARBA00022737"/>
    </source>
</evidence>
<evidence type="ECO:0000256" key="4">
    <source>
        <dbReference type="ARBA" id="ARBA00022969"/>
    </source>
</evidence>
<evidence type="ECO:0000313" key="6">
    <source>
        <dbReference type="EMBL" id="MBE1555859.1"/>
    </source>
</evidence>
<protein>
    <recommendedName>
        <fullName evidence="2">Small, acid-soluble spore protein gamma-type</fullName>
    </recommendedName>
</protein>
<sequence>MTNNKNQNQNQFKNPNQNPNQNQNPNTMREEFGSETDVNQVKEQNKQAEAKKNNASGPRANRFENGSK</sequence>
<name>A0A927MJH6_9BACL</name>
<proteinExistence type="inferred from homology"/>
<gene>
    <name evidence="6" type="ORF">H4683_002979</name>
</gene>
<dbReference type="AlphaFoldDB" id="A0A927MJH6"/>
<feature type="region of interest" description="Disordered" evidence="5">
    <location>
        <begin position="1"/>
        <end position="68"/>
    </location>
</feature>
<feature type="compositionally biased region" description="Low complexity" evidence="5">
    <location>
        <begin position="1"/>
        <end position="26"/>
    </location>
</feature>
<feature type="compositionally biased region" description="Basic and acidic residues" evidence="5">
    <location>
        <begin position="43"/>
        <end position="52"/>
    </location>
</feature>
<dbReference type="EMBL" id="JADBEL010000018">
    <property type="protein sequence ID" value="MBE1555859.1"/>
    <property type="molecule type" value="Genomic_DNA"/>
</dbReference>
<keyword evidence="7" id="KW-1185">Reference proteome</keyword>
<keyword evidence="4" id="KW-0749">Sporulation</keyword>
<dbReference type="NCBIfam" id="TIGR01442">
    <property type="entry name" value="SASP_gamma"/>
    <property type="match status" value="1"/>
</dbReference>
<dbReference type="Proteomes" id="UP000658225">
    <property type="component" value="Unassembled WGS sequence"/>
</dbReference>
<evidence type="ECO:0000256" key="1">
    <source>
        <dbReference type="ARBA" id="ARBA00006710"/>
    </source>
</evidence>
<dbReference type="GO" id="GO:0030435">
    <property type="term" value="P:sporulation resulting in formation of a cellular spore"/>
    <property type="evidence" value="ECO:0007669"/>
    <property type="project" value="UniProtKB-KW"/>
</dbReference>
<dbReference type="RefSeq" id="WP_192599552.1">
    <property type="nucleotide sequence ID" value="NZ_JADBEL010000018.1"/>
</dbReference>
<keyword evidence="3" id="KW-0677">Repeat</keyword>